<sequence>MAMKVWLVSHAANADLRAGVLAAEAGSREGFETLDARAIAAVKTWRARWQASIAGSGDAPLVLTSPAPVARASASAAGFEAQIENALAQTAYGAWAGCRLNDIAQNTPDALAAWTHDPSFRPPGGGESFDDVRKRVGVWLDALPAAGNQGNQGNAPVIAFTHASVIRAAVLHALGAPSATFRQLEIAPLSVTTLRRSAQGWVWVAAN</sequence>
<comment type="caution">
    <text evidence="1">The sequence shown here is derived from an EMBL/GenBank/DDBJ whole genome shotgun (WGS) entry which is preliminary data.</text>
</comment>
<dbReference type="AlphaFoldDB" id="A0A7W9U011"/>
<dbReference type="Pfam" id="PF00300">
    <property type="entry name" value="His_Phos_1"/>
    <property type="match status" value="1"/>
</dbReference>
<dbReference type="InterPro" id="IPR013078">
    <property type="entry name" value="His_Pase_superF_clade-1"/>
</dbReference>
<accession>A0A7W9U011</accession>
<organism evidence="1 2">
    <name type="scientific">Paraburkholderia bannensis</name>
    <dbReference type="NCBI Taxonomy" id="765414"/>
    <lineage>
        <taxon>Bacteria</taxon>
        <taxon>Pseudomonadati</taxon>
        <taxon>Pseudomonadota</taxon>
        <taxon>Betaproteobacteria</taxon>
        <taxon>Burkholderiales</taxon>
        <taxon>Burkholderiaceae</taxon>
        <taxon>Paraburkholderia</taxon>
    </lineage>
</organism>
<dbReference type="Gene3D" id="3.40.50.1240">
    <property type="entry name" value="Phosphoglycerate mutase-like"/>
    <property type="match status" value="1"/>
</dbReference>
<keyword evidence="2" id="KW-1185">Reference proteome</keyword>
<dbReference type="SUPFAM" id="SSF53254">
    <property type="entry name" value="Phosphoglycerate mutase-like"/>
    <property type="match status" value="1"/>
</dbReference>
<reference evidence="1 2" key="1">
    <citation type="submission" date="2020-08" db="EMBL/GenBank/DDBJ databases">
        <title>Above-ground endophytic microbial communities from plants in different locations in the United States.</title>
        <authorList>
            <person name="Frank C."/>
        </authorList>
    </citation>
    <scope>NUCLEOTIDE SEQUENCE [LARGE SCALE GENOMIC DNA]</scope>
    <source>
        <strain evidence="1 2">WP4_2_2</strain>
    </source>
</reference>
<dbReference type="InterPro" id="IPR029033">
    <property type="entry name" value="His_PPase_superfam"/>
</dbReference>
<proteinExistence type="predicted"/>
<evidence type="ECO:0000313" key="1">
    <source>
        <dbReference type="EMBL" id="MBB6104509.1"/>
    </source>
</evidence>
<dbReference type="RefSeq" id="WP_183726840.1">
    <property type="nucleotide sequence ID" value="NZ_JACHBW010000013.1"/>
</dbReference>
<gene>
    <name evidence="1" type="ORF">F4827_004368</name>
</gene>
<dbReference type="Proteomes" id="UP000571554">
    <property type="component" value="Unassembled WGS sequence"/>
</dbReference>
<protein>
    <submittedName>
        <fullName evidence="1">Broad specificity phosphatase PhoE</fullName>
    </submittedName>
</protein>
<dbReference type="EMBL" id="JACHBW010000013">
    <property type="protein sequence ID" value="MBB6104509.1"/>
    <property type="molecule type" value="Genomic_DNA"/>
</dbReference>
<evidence type="ECO:0000313" key="2">
    <source>
        <dbReference type="Proteomes" id="UP000571554"/>
    </source>
</evidence>
<name>A0A7W9U011_9BURK</name>